<sequence length="507" mass="56109">MLDDDTPTSKAVAGGVQAQKRKAMQTSYPPETTRLRMACDRCHAHKLRCLRSESTEPGSKCERCRRAAVQCVYSPPNRLGRPARSHSGAGIAAKSTTGTTASTPSKESQSSSHNASAWPSPKSPHPPSPMPYQDISTRGSSMDILADESGAFEDLHLSGSQFKLDMMPPLISNAKQPYEDANVIRNNGQGFPMENIPHPRHIPFLDRPNAHIPQEFTLVDENTADCVRKLTDLGLAQYNQLRQLKRMRSCTNRDKQGLLTLLHNYPIQEIMETARQLTELVDQFIQVPVIGGDLLSSSPDSAGEPVPDLQSPFFGDPLEITDFSDFLSQPFIYVSATPKSTSSNSSNSQLSSSISAGSGIQMDTSTTLHTTSCYLRLARLFVLFFTDLHDFLLFPNLADPMLDDKSRLFPGLKLGSFQPYIGIELEISIVVQVSEHILNRLCNSLGLPQRQDTGQSRLRSEMITPAMLHVVQVQERLDAQDEKGDTFTQLPQVINSVKKMIKVRPFL</sequence>
<accession>A0A059IWQ3</accession>
<dbReference type="SMART" id="SM00066">
    <property type="entry name" value="GAL4"/>
    <property type="match status" value="1"/>
</dbReference>
<feature type="compositionally biased region" description="Pro residues" evidence="5">
    <location>
        <begin position="121"/>
        <end position="130"/>
    </location>
</feature>
<feature type="region of interest" description="Disordered" evidence="5">
    <location>
        <begin position="75"/>
        <end position="137"/>
    </location>
</feature>
<organism evidence="7 8">
    <name type="scientific">Trichophyton interdigitale (strain MR816)</name>
    <dbReference type="NCBI Taxonomy" id="1215338"/>
    <lineage>
        <taxon>Eukaryota</taxon>
        <taxon>Fungi</taxon>
        <taxon>Dikarya</taxon>
        <taxon>Ascomycota</taxon>
        <taxon>Pezizomycotina</taxon>
        <taxon>Eurotiomycetes</taxon>
        <taxon>Eurotiomycetidae</taxon>
        <taxon>Onygenales</taxon>
        <taxon>Arthrodermataceae</taxon>
        <taxon>Trichophyton</taxon>
    </lineage>
</organism>
<feature type="domain" description="Zn(2)-C6 fungal-type" evidence="6">
    <location>
        <begin position="38"/>
        <end position="73"/>
    </location>
</feature>
<dbReference type="CDD" id="cd00067">
    <property type="entry name" value="GAL4"/>
    <property type="match status" value="1"/>
</dbReference>
<dbReference type="PROSITE" id="PS50048">
    <property type="entry name" value="ZN2_CY6_FUNGAL_2"/>
    <property type="match status" value="1"/>
</dbReference>
<dbReference type="InterPro" id="IPR001138">
    <property type="entry name" value="Zn2Cys6_DnaBD"/>
</dbReference>
<keyword evidence="1" id="KW-0805">Transcription regulation</keyword>
<feature type="compositionally biased region" description="Low complexity" evidence="5">
    <location>
        <begin position="87"/>
        <end position="105"/>
    </location>
</feature>
<reference evidence="7 8" key="1">
    <citation type="submission" date="2014-02" db="EMBL/GenBank/DDBJ databases">
        <title>The Genome Sequence of Trichophyton interdigitale MR816.</title>
        <authorList>
            <consortium name="The Broad Institute Genomics Platform"/>
            <person name="Cuomo C.A."/>
            <person name="White T.C."/>
            <person name="Graser Y."/>
            <person name="Martinez-Rossi N."/>
            <person name="Heitman J."/>
            <person name="Young S.K."/>
            <person name="Zeng Q."/>
            <person name="Gargeya S."/>
            <person name="Abouelleil A."/>
            <person name="Alvarado L."/>
            <person name="Chapman S.B."/>
            <person name="Gainer-Dewar J."/>
            <person name="Goldberg J."/>
            <person name="Griggs A."/>
            <person name="Gujja S."/>
            <person name="Hansen M."/>
            <person name="Howarth C."/>
            <person name="Imamovic A."/>
            <person name="Larimer J."/>
            <person name="Martinez D."/>
            <person name="Murphy C."/>
            <person name="Pearson M.D."/>
            <person name="Persinoti G."/>
            <person name="Poon T."/>
            <person name="Priest M."/>
            <person name="Roberts A.D."/>
            <person name="Saif S."/>
            <person name="Shea T.D."/>
            <person name="Sykes S.N."/>
            <person name="Wortman J."/>
            <person name="Nusbaum C."/>
            <person name="Birren B."/>
        </authorList>
    </citation>
    <scope>NUCLEOTIDE SEQUENCE [LARGE SCALE GENOMIC DNA]</scope>
    <source>
        <strain evidence="7 8">MR816</strain>
    </source>
</reference>
<feature type="region of interest" description="Disordered" evidence="5">
    <location>
        <begin position="1"/>
        <end position="29"/>
    </location>
</feature>
<evidence type="ECO:0000313" key="8">
    <source>
        <dbReference type="Proteomes" id="UP000024533"/>
    </source>
</evidence>
<gene>
    <name evidence="7" type="ORF">H109_08070</name>
</gene>
<dbReference type="GO" id="GO:0008270">
    <property type="term" value="F:zinc ion binding"/>
    <property type="evidence" value="ECO:0007669"/>
    <property type="project" value="InterPro"/>
</dbReference>
<dbReference type="PROSITE" id="PS00463">
    <property type="entry name" value="ZN2_CY6_FUNGAL_1"/>
    <property type="match status" value="1"/>
</dbReference>
<evidence type="ECO:0000256" key="3">
    <source>
        <dbReference type="ARBA" id="ARBA00023163"/>
    </source>
</evidence>
<evidence type="ECO:0000256" key="4">
    <source>
        <dbReference type="ARBA" id="ARBA00023242"/>
    </source>
</evidence>
<dbReference type="STRING" id="1215338.A0A059IWQ3"/>
<evidence type="ECO:0000259" key="6">
    <source>
        <dbReference type="PROSITE" id="PS50048"/>
    </source>
</evidence>
<keyword evidence="8" id="KW-1185">Reference proteome</keyword>
<evidence type="ECO:0000256" key="1">
    <source>
        <dbReference type="ARBA" id="ARBA00023015"/>
    </source>
</evidence>
<keyword evidence="3" id="KW-0804">Transcription</keyword>
<keyword evidence="4" id="KW-0539">Nucleus</keyword>
<keyword evidence="2" id="KW-0238">DNA-binding</keyword>
<evidence type="ECO:0000313" key="7">
    <source>
        <dbReference type="EMBL" id="KDB19964.1"/>
    </source>
</evidence>
<dbReference type="GO" id="GO:0000981">
    <property type="term" value="F:DNA-binding transcription factor activity, RNA polymerase II-specific"/>
    <property type="evidence" value="ECO:0007669"/>
    <property type="project" value="InterPro"/>
</dbReference>
<dbReference type="AlphaFoldDB" id="A0A059IWQ3"/>
<evidence type="ECO:0000256" key="5">
    <source>
        <dbReference type="SAM" id="MobiDB-lite"/>
    </source>
</evidence>
<feature type="compositionally biased region" description="Polar residues" evidence="5">
    <location>
        <begin position="106"/>
        <end position="117"/>
    </location>
</feature>
<dbReference type="InterPro" id="IPR036864">
    <property type="entry name" value="Zn2-C6_fun-type_DNA-bd_sf"/>
</dbReference>
<dbReference type="GO" id="GO:0003677">
    <property type="term" value="F:DNA binding"/>
    <property type="evidence" value="ECO:0007669"/>
    <property type="project" value="UniProtKB-KW"/>
</dbReference>
<dbReference type="SUPFAM" id="SSF57701">
    <property type="entry name" value="Zn2/Cys6 DNA-binding domain"/>
    <property type="match status" value="1"/>
</dbReference>
<evidence type="ECO:0000256" key="2">
    <source>
        <dbReference type="ARBA" id="ARBA00023125"/>
    </source>
</evidence>
<comment type="caution">
    <text evidence="7">The sequence shown here is derived from an EMBL/GenBank/DDBJ whole genome shotgun (WGS) entry which is preliminary data.</text>
</comment>
<dbReference type="OrthoDB" id="4173234at2759"/>
<dbReference type="OMA" id="CTNRDKQ"/>
<proteinExistence type="predicted"/>
<dbReference type="Gene3D" id="4.10.240.10">
    <property type="entry name" value="Zn(2)-C6 fungal-type DNA-binding domain"/>
    <property type="match status" value="1"/>
</dbReference>
<dbReference type="EMBL" id="AOKY01000954">
    <property type="protein sequence ID" value="KDB19964.1"/>
    <property type="molecule type" value="Genomic_DNA"/>
</dbReference>
<protein>
    <recommendedName>
        <fullName evidence="6">Zn(2)-C6 fungal-type domain-containing protein</fullName>
    </recommendedName>
</protein>
<dbReference type="HOGENOM" id="CLU_041557_0_0_1"/>
<name>A0A059IWQ3_TRIIM</name>
<dbReference type="Proteomes" id="UP000024533">
    <property type="component" value="Unassembled WGS sequence"/>
</dbReference>